<dbReference type="NCBIfam" id="TIGR02866">
    <property type="entry name" value="CoxB"/>
    <property type="match status" value="1"/>
</dbReference>
<protein>
    <recommendedName>
        <fullName evidence="5 23">Cytochrome c oxidase subunit 2</fullName>
        <ecNumber evidence="4 23">7.1.1.9</ecNumber>
    </recommendedName>
</protein>
<keyword evidence="12" id="KW-0732">Signal</keyword>
<keyword evidence="17 23" id="KW-0186">Copper</keyword>
<keyword evidence="7" id="KW-1003">Cell membrane</keyword>
<dbReference type="InterPro" id="IPR008972">
    <property type="entry name" value="Cupredoxin"/>
</dbReference>
<keyword evidence="29" id="KW-1185">Reference proteome</keyword>
<comment type="subcellular location">
    <subcellularLocation>
        <location evidence="2 22">Cell membrane</location>
        <topology evidence="2 22">Multi-pass membrane protein</topology>
    </subcellularLocation>
</comment>
<evidence type="ECO:0000256" key="2">
    <source>
        <dbReference type="ARBA" id="ARBA00004651"/>
    </source>
</evidence>
<evidence type="ECO:0000256" key="3">
    <source>
        <dbReference type="ARBA" id="ARBA00007866"/>
    </source>
</evidence>
<evidence type="ECO:0000256" key="13">
    <source>
        <dbReference type="ARBA" id="ARBA00022967"/>
    </source>
</evidence>
<evidence type="ECO:0000256" key="18">
    <source>
        <dbReference type="ARBA" id="ARBA00023136"/>
    </source>
</evidence>
<dbReference type="PANTHER" id="PTHR22888">
    <property type="entry name" value="CYTOCHROME C OXIDASE, SUBUNIT II"/>
    <property type="match status" value="1"/>
</dbReference>
<evidence type="ECO:0000259" key="25">
    <source>
        <dbReference type="PROSITE" id="PS50857"/>
    </source>
</evidence>
<dbReference type="GO" id="GO:0005507">
    <property type="term" value="F:copper ion binding"/>
    <property type="evidence" value="ECO:0007669"/>
    <property type="project" value="InterPro"/>
</dbReference>
<keyword evidence="13" id="KW-1278">Translocase</keyword>
<evidence type="ECO:0000256" key="23">
    <source>
        <dbReference type="RuleBase" id="RU004024"/>
    </source>
</evidence>
<dbReference type="PRINTS" id="PR01166">
    <property type="entry name" value="CYCOXIDASEII"/>
</dbReference>
<dbReference type="AlphaFoldDB" id="A0A366XXF2"/>
<dbReference type="Gene3D" id="2.60.40.420">
    <property type="entry name" value="Cupredoxins - blue copper proteins"/>
    <property type="match status" value="1"/>
</dbReference>
<evidence type="ECO:0000256" key="5">
    <source>
        <dbReference type="ARBA" id="ARBA00015946"/>
    </source>
</evidence>
<dbReference type="GO" id="GO:0016491">
    <property type="term" value="F:oxidoreductase activity"/>
    <property type="evidence" value="ECO:0007669"/>
    <property type="project" value="UniProtKB-KW"/>
</dbReference>
<dbReference type="InterPro" id="IPR001505">
    <property type="entry name" value="Copper_CuA"/>
</dbReference>
<organism evidence="28 29">
    <name type="scientific">Bacillus taeanensis</name>
    <dbReference type="NCBI Taxonomy" id="273032"/>
    <lineage>
        <taxon>Bacteria</taxon>
        <taxon>Bacillati</taxon>
        <taxon>Bacillota</taxon>
        <taxon>Bacilli</taxon>
        <taxon>Bacillales</taxon>
        <taxon>Bacillaceae</taxon>
        <taxon>Bacillus</taxon>
    </lineage>
</organism>
<keyword evidence="15 24" id="KW-1133">Transmembrane helix</keyword>
<dbReference type="PROSITE" id="PS50857">
    <property type="entry name" value="COX2_CUA"/>
    <property type="match status" value="1"/>
</dbReference>
<dbReference type="Gene3D" id="1.10.287.90">
    <property type="match status" value="1"/>
</dbReference>
<evidence type="ECO:0000256" key="9">
    <source>
        <dbReference type="ARBA" id="ARBA00022660"/>
    </source>
</evidence>
<comment type="caution">
    <text evidence="28">The sequence shown here is derived from an EMBL/GenBank/DDBJ whole genome shotgun (WGS) entry which is preliminary data.</text>
</comment>
<dbReference type="RefSeq" id="WP_113805153.1">
    <property type="nucleotide sequence ID" value="NZ_QOCW01000005.1"/>
</dbReference>
<evidence type="ECO:0000256" key="24">
    <source>
        <dbReference type="SAM" id="Phobius"/>
    </source>
</evidence>
<dbReference type="Pfam" id="PF02790">
    <property type="entry name" value="COX2_TM"/>
    <property type="match status" value="1"/>
</dbReference>
<feature type="domain" description="Cytochrome c" evidence="27">
    <location>
        <begin position="250"/>
        <end position="339"/>
    </location>
</feature>
<dbReference type="FunFam" id="2.60.40.420:FF:000042">
    <property type="entry name" value="Cytochrome c oxidase subunit 2"/>
    <property type="match status" value="1"/>
</dbReference>
<feature type="transmembrane region" description="Helical" evidence="24">
    <location>
        <begin position="47"/>
        <end position="70"/>
    </location>
</feature>
<evidence type="ECO:0000256" key="12">
    <source>
        <dbReference type="ARBA" id="ARBA00022729"/>
    </source>
</evidence>
<evidence type="ECO:0000259" key="27">
    <source>
        <dbReference type="PROSITE" id="PS51007"/>
    </source>
</evidence>
<keyword evidence="8 21" id="KW-0349">Heme</keyword>
<keyword evidence="11 21" id="KW-0479">Metal-binding</keyword>
<dbReference type="PROSITE" id="PS51257">
    <property type="entry name" value="PROKAR_LIPOPROTEIN"/>
    <property type="match status" value="1"/>
</dbReference>
<feature type="transmembrane region" description="Helical" evidence="24">
    <location>
        <begin position="91"/>
        <end position="113"/>
    </location>
</feature>
<evidence type="ECO:0000256" key="4">
    <source>
        <dbReference type="ARBA" id="ARBA00012949"/>
    </source>
</evidence>
<keyword evidence="10 22" id="KW-0812">Transmembrane</keyword>
<dbReference type="GO" id="GO:0004129">
    <property type="term" value="F:cytochrome-c oxidase activity"/>
    <property type="evidence" value="ECO:0007669"/>
    <property type="project" value="UniProtKB-EC"/>
</dbReference>
<dbReference type="Pfam" id="PF00116">
    <property type="entry name" value="COX2"/>
    <property type="match status" value="1"/>
</dbReference>
<dbReference type="InterPro" id="IPR045187">
    <property type="entry name" value="CcO_II"/>
</dbReference>
<evidence type="ECO:0000256" key="6">
    <source>
        <dbReference type="ARBA" id="ARBA00022448"/>
    </source>
</evidence>
<dbReference type="Proteomes" id="UP000253314">
    <property type="component" value="Unassembled WGS sequence"/>
</dbReference>
<feature type="domain" description="Cytochrome oxidase subunit II transmembrane region profile" evidence="26">
    <location>
        <begin position="24"/>
        <end position="122"/>
    </location>
</feature>
<dbReference type="CDD" id="cd04213">
    <property type="entry name" value="CuRO_CcO_Caa3_II"/>
    <property type="match status" value="1"/>
</dbReference>
<feature type="domain" description="Cytochrome oxidase subunit II copper A binding" evidence="25">
    <location>
        <begin position="127"/>
        <end position="239"/>
    </location>
</feature>
<evidence type="ECO:0000256" key="22">
    <source>
        <dbReference type="RuleBase" id="RU000456"/>
    </source>
</evidence>
<dbReference type="PROSITE" id="PS50999">
    <property type="entry name" value="COX2_TM"/>
    <property type="match status" value="1"/>
</dbReference>
<dbReference type="EC" id="7.1.1.9" evidence="4 23"/>
<dbReference type="Pfam" id="PF00034">
    <property type="entry name" value="Cytochrom_C"/>
    <property type="match status" value="1"/>
</dbReference>
<dbReference type="InterPro" id="IPR002429">
    <property type="entry name" value="CcO_II-like_C"/>
</dbReference>
<evidence type="ECO:0000256" key="15">
    <source>
        <dbReference type="ARBA" id="ARBA00022989"/>
    </source>
</evidence>
<reference evidence="28 29" key="1">
    <citation type="submission" date="2018-07" db="EMBL/GenBank/DDBJ databases">
        <title>Lottiidibacillus patelloidae gen. nov., sp. nov., isolated from the intestinal tract of a marine limpet and the reclassification of B. taeanensis BH030017T, B. algicola KMM 3737T and B. hwajinpoensis SW-72T as genus Lottiidibacillus.</title>
        <authorList>
            <person name="Liu R."/>
            <person name="Huang Z."/>
        </authorList>
    </citation>
    <scope>NUCLEOTIDE SEQUENCE [LARGE SCALE GENOMIC DNA]</scope>
    <source>
        <strain evidence="28 29">BH030017</strain>
    </source>
</reference>
<evidence type="ECO:0000256" key="20">
    <source>
        <dbReference type="ARBA" id="ARBA00047816"/>
    </source>
</evidence>
<evidence type="ECO:0000256" key="10">
    <source>
        <dbReference type="ARBA" id="ARBA00022692"/>
    </source>
</evidence>
<evidence type="ECO:0000256" key="19">
    <source>
        <dbReference type="ARBA" id="ARBA00024688"/>
    </source>
</evidence>
<comment type="cofactor">
    <cofactor evidence="1">
        <name>heme c</name>
        <dbReference type="ChEBI" id="CHEBI:61717"/>
    </cofactor>
</comment>
<evidence type="ECO:0000256" key="17">
    <source>
        <dbReference type="ARBA" id="ARBA00023008"/>
    </source>
</evidence>
<sequence>MKRYWQKVLRLFPLLGLILLALAGCGEENLSAIQPKGTGAELQLDLILLSLYIMIGVILVVGVIYTYVLIKFRKRPGQENEIPEQVEGNTTLEILWTAIPILLLIILAVPTVMATFTLAAEEPKEGDDTLKVQVTANLYWWQFDYPDQEISTSQDLYIPVGEKVYIELTSNDVIHSFWVPALGGKTDTNPGLENTMWLEANEPGVYKGKCTELCGPSHALMDFKVIALEKDEFDAWTEKMKAGPEAPQTAKAQQGEEIFSQSCIGCHAVGDQGGNTAPNLTSFGDRQTLAGFKEMSKENLVSWIKNPQSMKPGNNMPAFGEQLSDEEVDALADYLLGLKVAE</sequence>
<dbReference type="GO" id="GO:0020037">
    <property type="term" value="F:heme binding"/>
    <property type="evidence" value="ECO:0007669"/>
    <property type="project" value="InterPro"/>
</dbReference>
<keyword evidence="6 22" id="KW-0813">Transport</keyword>
<keyword evidence="16 21" id="KW-0408">Iron</keyword>
<dbReference type="InterPro" id="IPR036257">
    <property type="entry name" value="Cyt_c_oxidase_su2_TM_sf"/>
</dbReference>
<evidence type="ECO:0000313" key="29">
    <source>
        <dbReference type="Proteomes" id="UP000253314"/>
    </source>
</evidence>
<keyword evidence="14 22" id="KW-0249">Electron transport</keyword>
<dbReference type="GO" id="GO:0042773">
    <property type="term" value="P:ATP synthesis coupled electron transport"/>
    <property type="evidence" value="ECO:0007669"/>
    <property type="project" value="TreeGrafter"/>
</dbReference>
<dbReference type="SUPFAM" id="SSF49503">
    <property type="entry name" value="Cupredoxins"/>
    <property type="match status" value="1"/>
</dbReference>
<dbReference type="InterPro" id="IPR034236">
    <property type="entry name" value="CuRO_CcO_Caa3_II"/>
</dbReference>
<comment type="similarity">
    <text evidence="3 22">Belongs to the cytochrome c oxidase subunit 2 family.</text>
</comment>
<comment type="cofactor">
    <cofactor evidence="23">
        <name>Cu cation</name>
        <dbReference type="ChEBI" id="CHEBI:23378"/>
    </cofactor>
    <text evidence="23">Binds a copper A center.</text>
</comment>
<dbReference type="GO" id="GO:0005886">
    <property type="term" value="C:plasma membrane"/>
    <property type="evidence" value="ECO:0007669"/>
    <property type="project" value="UniProtKB-SubCell"/>
</dbReference>
<keyword evidence="18 24" id="KW-0472">Membrane</keyword>
<keyword evidence="28" id="KW-0560">Oxidoreductase</keyword>
<evidence type="ECO:0000313" key="28">
    <source>
        <dbReference type="EMBL" id="RBW70248.1"/>
    </source>
</evidence>
<dbReference type="OrthoDB" id="9781261at2"/>
<dbReference type="SUPFAM" id="SSF81464">
    <property type="entry name" value="Cytochrome c oxidase subunit II-like, transmembrane region"/>
    <property type="match status" value="1"/>
</dbReference>
<dbReference type="InterPro" id="IPR011759">
    <property type="entry name" value="Cyt_c_oxidase_su2_TM_dom"/>
</dbReference>
<evidence type="ECO:0000256" key="21">
    <source>
        <dbReference type="PROSITE-ProRule" id="PRU00433"/>
    </source>
</evidence>
<dbReference type="PROSITE" id="PS00078">
    <property type="entry name" value="COX2"/>
    <property type="match status" value="1"/>
</dbReference>
<evidence type="ECO:0000256" key="1">
    <source>
        <dbReference type="ARBA" id="ARBA00001926"/>
    </source>
</evidence>
<evidence type="ECO:0000256" key="16">
    <source>
        <dbReference type="ARBA" id="ARBA00023004"/>
    </source>
</evidence>
<dbReference type="EMBL" id="QOCW01000005">
    <property type="protein sequence ID" value="RBW70248.1"/>
    <property type="molecule type" value="Genomic_DNA"/>
</dbReference>
<evidence type="ECO:0000256" key="14">
    <source>
        <dbReference type="ARBA" id="ARBA00022982"/>
    </source>
</evidence>
<dbReference type="PROSITE" id="PS51007">
    <property type="entry name" value="CYTC"/>
    <property type="match status" value="1"/>
</dbReference>
<proteinExistence type="inferred from homology"/>
<keyword evidence="9 22" id="KW-0679">Respiratory chain</keyword>
<comment type="catalytic activity">
    <reaction evidence="20 23">
        <text>4 Fe(II)-[cytochrome c] + O2 + 8 H(+)(in) = 4 Fe(III)-[cytochrome c] + 2 H2O + 4 H(+)(out)</text>
        <dbReference type="Rhea" id="RHEA:11436"/>
        <dbReference type="Rhea" id="RHEA-COMP:10350"/>
        <dbReference type="Rhea" id="RHEA-COMP:14399"/>
        <dbReference type="ChEBI" id="CHEBI:15377"/>
        <dbReference type="ChEBI" id="CHEBI:15378"/>
        <dbReference type="ChEBI" id="CHEBI:15379"/>
        <dbReference type="ChEBI" id="CHEBI:29033"/>
        <dbReference type="ChEBI" id="CHEBI:29034"/>
        <dbReference type="EC" id="7.1.1.9"/>
    </reaction>
</comment>
<evidence type="ECO:0000256" key="7">
    <source>
        <dbReference type="ARBA" id="ARBA00022475"/>
    </source>
</evidence>
<comment type="function">
    <text evidence="19 23">Subunits I and II form the functional core of the enzyme complex. Electrons originating in cytochrome c are transferred via heme a and Cu(A) to the binuclear center formed by heme a3 and Cu(B).</text>
</comment>
<evidence type="ECO:0000259" key="26">
    <source>
        <dbReference type="PROSITE" id="PS50999"/>
    </source>
</evidence>
<accession>A0A366XXF2</accession>
<dbReference type="InterPro" id="IPR014222">
    <property type="entry name" value="Cyt_c_oxidase_su2"/>
</dbReference>
<dbReference type="InterPro" id="IPR009056">
    <property type="entry name" value="Cyt_c-like_dom"/>
</dbReference>
<name>A0A366XXF2_9BACI</name>
<evidence type="ECO:0000256" key="8">
    <source>
        <dbReference type="ARBA" id="ARBA00022617"/>
    </source>
</evidence>
<gene>
    <name evidence="28" type="primary">coxB</name>
    <name evidence="28" type="ORF">DS031_06660</name>
</gene>
<evidence type="ECO:0000256" key="11">
    <source>
        <dbReference type="ARBA" id="ARBA00022723"/>
    </source>
</evidence>
<dbReference type="PANTHER" id="PTHR22888:SF10">
    <property type="entry name" value="CYTOCHROME C OXIDASE SUBUNIT 2"/>
    <property type="match status" value="1"/>
</dbReference>